<accession>A0AAE1A8L8</accession>
<name>A0AAE1A8L8_9GAST</name>
<comment type="caution">
    <text evidence="2">The sequence shown here is derived from an EMBL/GenBank/DDBJ whole genome shotgun (WGS) entry which is preliminary data.</text>
</comment>
<evidence type="ECO:0000256" key="1">
    <source>
        <dbReference type="SAM" id="MobiDB-lite"/>
    </source>
</evidence>
<protein>
    <submittedName>
        <fullName evidence="2">Uncharacterized protein</fullName>
    </submittedName>
</protein>
<feature type="region of interest" description="Disordered" evidence="1">
    <location>
        <begin position="175"/>
        <end position="217"/>
    </location>
</feature>
<proteinExistence type="predicted"/>
<keyword evidence="3" id="KW-1185">Reference proteome</keyword>
<dbReference type="Proteomes" id="UP001283361">
    <property type="component" value="Unassembled WGS sequence"/>
</dbReference>
<dbReference type="AlphaFoldDB" id="A0AAE1A8L8"/>
<evidence type="ECO:0000313" key="2">
    <source>
        <dbReference type="EMBL" id="KAK3783279.1"/>
    </source>
</evidence>
<sequence length="217" mass="25253">MFLYPLTPVQPCLHNRLPCKREQQCKENNQSPDKDVRVFLADLFVCHISWTMFSLGLIQNQLTRIRWRVEIALRVAAACMQSLHSESTLRKAPQTMATSATSILFNAQSQSFSFPVSQQITAFLQSRYFFCFSYTCICLGCGRYFNPRIHPWVRMYTTDCQLRVSVFVSVFEREGEGENKMSTEKERGEKKGAEREEQRGREGMSETDAGEWRRKVY</sequence>
<evidence type="ECO:0000313" key="3">
    <source>
        <dbReference type="Proteomes" id="UP001283361"/>
    </source>
</evidence>
<dbReference type="EMBL" id="JAWDGP010002431">
    <property type="protein sequence ID" value="KAK3783279.1"/>
    <property type="molecule type" value="Genomic_DNA"/>
</dbReference>
<gene>
    <name evidence="2" type="ORF">RRG08_047734</name>
</gene>
<organism evidence="2 3">
    <name type="scientific">Elysia crispata</name>
    <name type="common">lettuce slug</name>
    <dbReference type="NCBI Taxonomy" id="231223"/>
    <lineage>
        <taxon>Eukaryota</taxon>
        <taxon>Metazoa</taxon>
        <taxon>Spiralia</taxon>
        <taxon>Lophotrochozoa</taxon>
        <taxon>Mollusca</taxon>
        <taxon>Gastropoda</taxon>
        <taxon>Heterobranchia</taxon>
        <taxon>Euthyneura</taxon>
        <taxon>Panpulmonata</taxon>
        <taxon>Sacoglossa</taxon>
        <taxon>Placobranchoidea</taxon>
        <taxon>Plakobranchidae</taxon>
        <taxon>Elysia</taxon>
    </lineage>
</organism>
<reference evidence="2" key="1">
    <citation type="journal article" date="2023" name="G3 (Bethesda)">
        <title>A reference genome for the long-term kleptoplast-retaining sea slug Elysia crispata morphotype clarki.</title>
        <authorList>
            <person name="Eastman K.E."/>
            <person name="Pendleton A.L."/>
            <person name="Shaikh M.A."/>
            <person name="Suttiyut T."/>
            <person name="Ogas R."/>
            <person name="Tomko P."/>
            <person name="Gavelis G."/>
            <person name="Widhalm J.R."/>
            <person name="Wisecaver J.H."/>
        </authorList>
    </citation>
    <scope>NUCLEOTIDE SEQUENCE</scope>
    <source>
        <strain evidence="2">ECLA1</strain>
    </source>
</reference>